<feature type="region of interest" description="Disordered" evidence="1">
    <location>
        <begin position="92"/>
        <end position="179"/>
    </location>
</feature>
<gene>
    <name evidence="2" type="ORF">LSH36_44g03004</name>
</gene>
<organism evidence="2 3">
    <name type="scientific">Paralvinella palmiformis</name>
    <dbReference type="NCBI Taxonomy" id="53620"/>
    <lineage>
        <taxon>Eukaryota</taxon>
        <taxon>Metazoa</taxon>
        <taxon>Spiralia</taxon>
        <taxon>Lophotrochozoa</taxon>
        <taxon>Annelida</taxon>
        <taxon>Polychaeta</taxon>
        <taxon>Sedentaria</taxon>
        <taxon>Canalipalpata</taxon>
        <taxon>Terebellida</taxon>
        <taxon>Terebelliformia</taxon>
        <taxon>Alvinellidae</taxon>
        <taxon>Paralvinella</taxon>
    </lineage>
</organism>
<proteinExistence type="predicted"/>
<name>A0AAD9K7J8_9ANNE</name>
<evidence type="ECO:0000313" key="2">
    <source>
        <dbReference type="EMBL" id="KAK2165905.1"/>
    </source>
</evidence>
<evidence type="ECO:0000313" key="3">
    <source>
        <dbReference type="Proteomes" id="UP001208570"/>
    </source>
</evidence>
<sequence length="179" mass="21161">MRQGGDRSASTRRSRPVHVNLGNCVYCTPATECYSFNRARLVILGREHLKGSKRRWVAAFRRLRVTSEAYPFRYYVGLTYLDRDKPTKCVWSELHRGTPSPRQQHQQPQQQQQQQKHNKGNWKGKNQPWQKDKKYLKFHRLSPARRQTGESFSMPPIIKRHRPAFRHIAREPNALSGER</sequence>
<comment type="caution">
    <text evidence="2">The sequence shown here is derived from an EMBL/GenBank/DDBJ whole genome shotgun (WGS) entry which is preliminary data.</text>
</comment>
<protein>
    <submittedName>
        <fullName evidence="2">Uncharacterized protein</fullName>
    </submittedName>
</protein>
<evidence type="ECO:0000256" key="1">
    <source>
        <dbReference type="SAM" id="MobiDB-lite"/>
    </source>
</evidence>
<feature type="compositionally biased region" description="Basic residues" evidence="1">
    <location>
        <begin position="158"/>
        <end position="167"/>
    </location>
</feature>
<accession>A0AAD9K7J8</accession>
<feature type="compositionally biased region" description="Low complexity" evidence="1">
    <location>
        <begin position="103"/>
        <end position="115"/>
    </location>
</feature>
<dbReference type="Proteomes" id="UP001208570">
    <property type="component" value="Unassembled WGS sequence"/>
</dbReference>
<keyword evidence="3" id="KW-1185">Reference proteome</keyword>
<dbReference type="AlphaFoldDB" id="A0AAD9K7J8"/>
<dbReference type="EMBL" id="JAODUP010000044">
    <property type="protein sequence ID" value="KAK2165905.1"/>
    <property type="molecule type" value="Genomic_DNA"/>
</dbReference>
<reference evidence="2" key="1">
    <citation type="journal article" date="2023" name="Mol. Biol. Evol.">
        <title>Third-Generation Sequencing Reveals the Adaptive Role of the Epigenome in Three Deep-Sea Polychaetes.</title>
        <authorList>
            <person name="Perez M."/>
            <person name="Aroh O."/>
            <person name="Sun Y."/>
            <person name="Lan Y."/>
            <person name="Juniper S.K."/>
            <person name="Young C.R."/>
            <person name="Angers B."/>
            <person name="Qian P.Y."/>
        </authorList>
    </citation>
    <scope>NUCLEOTIDE SEQUENCE</scope>
    <source>
        <strain evidence="2">P08H-3</strain>
    </source>
</reference>